<evidence type="ECO:0000313" key="1">
    <source>
        <dbReference type="EMBL" id="KAJ9589856.1"/>
    </source>
</evidence>
<keyword evidence="2" id="KW-1185">Reference proteome</keyword>
<proteinExistence type="predicted"/>
<organism evidence="1 2">
    <name type="scientific">Diploptera punctata</name>
    <name type="common">Pacific beetle cockroach</name>
    <dbReference type="NCBI Taxonomy" id="6984"/>
    <lineage>
        <taxon>Eukaryota</taxon>
        <taxon>Metazoa</taxon>
        <taxon>Ecdysozoa</taxon>
        <taxon>Arthropoda</taxon>
        <taxon>Hexapoda</taxon>
        <taxon>Insecta</taxon>
        <taxon>Pterygota</taxon>
        <taxon>Neoptera</taxon>
        <taxon>Polyneoptera</taxon>
        <taxon>Dictyoptera</taxon>
        <taxon>Blattodea</taxon>
        <taxon>Blaberoidea</taxon>
        <taxon>Blaberidae</taxon>
        <taxon>Diplopterinae</taxon>
        <taxon>Diploptera</taxon>
    </lineage>
</organism>
<dbReference type="EMBL" id="JASPKZ010004590">
    <property type="protein sequence ID" value="KAJ9589856.1"/>
    <property type="molecule type" value="Genomic_DNA"/>
</dbReference>
<protein>
    <submittedName>
        <fullName evidence="1">Uncharacterized protein</fullName>
    </submittedName>
</protein>
<evidence type="ECO:0000313" key="2">
    <source>
        <dbReference type="Proteomes" id="UP001233999"/>
    </source>
</evidence>
<reference evidence="1" key="1">
    <citation type="journal article" date="2023" name="IScience">
        <title>Live-bearing cockroach genome reveals convergent evolutionary mechanisms linked to viviparity in insects and beyond.</title>
        <authorList>
            <person name="Fouks B."/>
            <person name="Harrison M.C."/>
            <person name="Mikhailova A.A."/>
            <person name="Marchal E."/>
            <person name="English S."/>
            <person name="Carruthers M."/>
            <person name="Jennings E.C."/>
            <person name="Chiamaka E.L."/>
            <person name="Frigard R.A."/>
            <person name="Pippel M."/>
            <person name="Attardo G.M."/>
            <person name="Benoit J.B."/>
            <person name="Bornberg-Bauer E."/>
            <person name="Tobe S.S."/>
        </authorList>
    </citation>
    <scope>NUCLEOTIDE SEQUENCE</scope>
    <source>
        <strain evidence="1">Stay&amp;Tobe</strain>
    </source>
</reference>
<name>A0AAD8EH16_DIPPU</name>
<dbReference type="AlphaFoldDB" id="A0AAD8EH16"/>
<dbReference type="Proteomes" id="UP001233999">
    <property type="component" value="Unassembled WGS sequence"/>
</dbReference>
<sequence length="156" mass="17926">MPFHHRMEECFADMQKHVETKYGKKTSDLKVDNSHFVTMRRQFMSMTSSEGSRSRVSSLTRSQVASIKSFATTFNFSNINASNTLGRSQSMFFASHRDLLRCKGMSKRDKSNKDKRRSSHKLAPLFLNSWKSYLPADSRQNLNVNVVLRLNGADTH</sequence>
<reference evidence="1" key="2">
    <citation type="submission" date="2023-05" db="EMBL/GenBank/DDBJ databases">
        <authorList>
            <person name="Fouks B."/>
        </authorList>
    </citation>
    <scope>NUCLEOTIDE SEQUENCE</scope>
    <source>
        <strain evidence="1">Stay&amp;Tobe</strain>
        <tissue evidence="1">Testes</tissue>
    </source>
</reference>
<feature type="non-terminal residue" evidence="1">
    <location>
        <position position="1"/>
    </location>
</feature>
<gene>
    <name evidence="1" type="ORF">L9F63_017011</name>
</gene>
<accession>A0AAD8EH16</accession>
<comment type="caution">
    <text evidence="1">The sequence shown here is derived from an EMBL/GenBank/DDBJ whole genome shotgun (WGS) entry which is preliminary data.</text>
</comment>